<dbReference type="EMBL" id="WSRQ01000053">
    <property type="protein sequence ID" value="MVX66326.1"/>
    <property type="molecule type" value="Genomic_DNA"/>
</dbReference>
<dbReference type="Proteomes" id="UP000656077">
    <property type="component" value="Unassembled WGS sequence"/>
</dbReference>
<name>A0A964RR71_9CLOT</name>
<sequence>MPIYFDFKTINELIGDNCWYSSIPYFYEDRSERESLAERLTEVSLNCLKIGDLAPDFSLEGVLDGERTKINLKEQRGR</sequence>
<comment type="caution">
    <text evidence="1">The sequence shown here is derived from an EMBL/GenBank/DDBJ whole genome shotgun (WGS) entry which is preliminary data.</text>
</comment>
<reference evidence="1" key="1">
    <citation type="submission" date="2019-12" db="EMBL/GenBank/DDBJ databases">
        <title>Microbes associate with the intestines of laboratory mice.</title>
        <authorList>
            <person name="Navarre W."/>
            <person name="Wong E."/>
        </authorList>
    </citation>
    <scope>NUCLEOTIDE SEQUENCE</scope>
    <source>
        <strain evidence="1">NM79_F5</strain>
    </source>
</reference>
<organism evidence="1 2">
    <name type="scientific">Clostridium chromiireducens</name>
    <dbReference type="NCBI Taxonomy" id="225345"/>
    <lineage>
        <taxon>Bacteria</taxon>
        <taxon>Bacillati</taxon>
        <taxon>Bacillota</taxon>
        <taxon>Clostridia</taxon>
        <taxon>Eubacteriales</taxon>
        <taxon>Clostridiaceae</taxon>
        <taxon>Clostridium</taxon>
    </lineage>
</organism>
<evidence type="ECO:0000313" key="1">
    <source>
        <dbReference type="EMBL" id="MVX66326.1"/>
    </source>
</evidence>
<proteinExistence type="predicted"/>
<protein>
    <submittedName>
        <fullName evidence="1">Uncharacterized protein</fullName>
    </submittedName>
</protein>
<dbReference type="AlphaFoldDB" id="A0A964RR71"/>
<accession>A0A964RR71</accession>
<gene>
    <name evidence="1" type="ORF">GKZ28_21855</name>
</gene>
<evidence type="ECO:0000313" key="2">
    <source>
        <dbReference type="Proteomes" id="UP000656077"/>
    </source>
</evidence>